<dbReference type="Pfam" id="PF11443">
    <property type="entry name" value="DUF2828"/>
    <property type="match status" value="2"/>
</dbReference>
<evidence type="ECO:0000313" key="3">
    <source>
        <dbReference type="EMBL" id="HIZ07840.1"/>
    </source>
</evidence>
<proteinExistence type="predicted"/>
<dbReference type="InterPro" id="IPR056690">
    <property type="entry name" value="DUF7788"/>
</dbReference>
<name>A0A9D2IG61_9FIRM</name>
<protein>
    <submittedName>
        <fullName evidence="3">DUF2828 family protein</fullName>
    </submittedName>
</protein>
<dbReference type="EMBL" id="DXCH01000215">
    <property type="protein sequence ID" value="HIZ07840.1"/>
    <property type="molecule type" value="Genomic_DNA"/>
</dbReference>
<dbReference type="PANTHER" id="PTHR31373">
    <property type="entry name" value="OS06G0652100 PROTEIN"/>
    <property type="match status" value="1"/>
</dbReference>
<dbReference type="Gene3D" id="3.40.50.410">
    <property type="entry name" value="von Willebrand factor, type A domain"/>
    <property type="match status" value="1"/>
</dbReference>
<organism evidence="3 4">
    <name type="scientific">Candidatus Eubacterium avistercoris</name>
    <dbReference type="NCBI Taxonomy" id="2838567"/>
    <lineage>
        <taxon>Bacteria</taxon>
        <taxon>Bacillati</taxon>
        <taxon>Bacillota</taxon>
        <taxon>Clostridia</taxon>
        <taxon>Eubacteriales</taxon>
        <taxon>Eubacteriaceae</taxon>
        <taxon>Eubacterium</taxon>
    </lineage>
</organism>
<feature type="domain" description="DUF2828" evidence="1">
    <location>
        <begin position="41"/>
        <end position="123"/>
    </location>
</feature>
<evidence type="ECO:0000313" key="4">
    <source>
        <dbReference type="Proteomes" id="UP000824024"/>
    </source>
</evidence>
<sequence length="551" mass="62828">MKRAFRYDDKDFEELIPDPEDSEGENSAIDFMENYQNCSVTENGALGYATSGHSLVDLNFMVSSLRSREEEFIVKNFIKAYYESPEYAVKWLFFLRDISQGLGERRTFRICMKYMADSHREIAAAVMGLIPEYGRYDDLLIFLDTDLKKEVCGLLKKQLDKDLLAMKENRPVSLLAKWLPSINTSSRETRGKARCLAGRFGMTPREYRKILSELRARLHVTEVKMSASRWDEIDYTKVPAKASMKYQNVFLRHDKERRWDYLLNVASGQVKLNIRGIMPYEPVRRLMGTGRYYGGAIKDDLLSELMWQQICRDGFQNDWGLEDCIVVADGSGSMYSYPEDVFSATAIEICNGLAIYFASQLKGVFHDKVITFSATPQFIDLGKGRTLKEKLEIMMAHHEVANTNIEAVFDMLLAMACSKKIPREEMPGQVLVISDMEFDAATAPVSVSASAGEDIRSSWKKFTPALFDEIEQRYKKAGYRMPRLIFWNVCGRSDTIPKVKNDEGICLLSGFSQNAVRVAAHREVKDPYESLRKVLDGPRYEKVGKAIAGLV</sequence>
<dbReference type="InterPro" id="IPR011205">
    <property type="entry name" value="UCP015417_vWA"/>
</dbReference>
<comment type="caution">
    <text evidence="3">The sequence shown here is derived from an EMBL/GenBank/DDBJ whole genome shotgun (WGS) entry which is preliminary data.</text>
</comment>
<dbReference type="InterPro" id="IPR036465">
    <property type="entry name" value="vWFA_dom_sf"/>
</dbReference>
<gene>
    <name evidence="3" type="ORF">IAA08_07895</name>
</gene>
<dbReference type="InterPro" id="IPR058580">
    <property type="entry name" value="DUF2828"/>
</dbReference>
<reference evidence="3" key="1">
    <citation type="journal article" date="2021" name="PeerJ">
        <title>Extensive microbial diversity within the chicken gut microbiome revealed by metagenomics and culture.</title>
        <authorList>
            <person name="Gilroy R."/>
            <person name="Ravi A."/>
            <person name="Getino M."/>
            <person name="Pursley I."/>
            <person name="Horton D.L."/>
            <person name="Alikhan N.F."/>
            <person name="Baker D."/>
            <person name="Gharbi K."/>
            <person name="Hall N."/>
            <person name="Watson M."/>
            <person name="Adriaenssens E.M."/>
            <person name="Foster-Nyarko E."/>
            <person name="Jarju S."/>
            <person name="Secka A."/>
            <person name="Antonio M."/>
            <person name="Oren A."/>
            <person name="Chaudhuri R.R."/>
            <person name="La Ragione R."/>
            <person name="Hildebrand F."/>
            <person name="Pallen M.J."/>
        </authorList>
    </citation>
    <scope>NUCLEOTIDE SEQUENCE</scope>
    <source>
        <strain evidence="3">CHK192-9172</strain>
    </source>
</reference>
<dbReference type="Proteomes" id="UP000824024">
    <property type="component" value="Unassembled WGS sequence"/>
</dbReference>
<reference evidence="3" key="2">
    <citation type="submission" date="2021-04" db="EMBL/GenBank/DDBJ databases">
        <authorList>
            <person name="Gilroy R."/>
        </authorList>
    </citation>
    <scope>NUCLEOTIDE SEQUENCE</scope>
    <source>
        <strain evidence="3">CHK192-9172</strain>
    </source>
</reference>
<dbReference type="AlphaFoldDB" id="A0A9D2IG61"/>
<evidence type="ECO:0000259" key="1">
    <source>
        <dbReference type="Pfam" id="PF11443"/>
    </source>
</evidence>
<feature type="domain" description="DUF2828" evidence="1">
    <location>
        <begin position="207"/>
        <end position="287"/>
    </location>
</feature>
<accession>A0A9D2IG61</accession>
<dbReference type="SUPFAM" id="SSF53300">
    <property type="entry name" value="vWA-like"/>
    <property type="match status" value="1"/>
</dbReference>
<dbReference type="Pfam" id="PF25043">
    <property type="entry name" value="DUF7788"/>
    <property type="match status" value="1"/>
</dbReference>
<feature type="domain" description="DUF7788" evidence="2">
    <location>
        <begin position="323"/>
        <end position="523"/>
    </location>
</feature>
<dbReference type="PANTHER" id="PTHR31373:SF27">
    <property type="entry name" value="TROVE DOMAIN-CONTAINING PROTEIN"/>
    <property type="match status" value="1"/>
</dbReference>
<evidence type="ECO:0000259" key="2">
    <source>
        <dbReference type="Pfam" id="PF25043"/>
    </source>
</evidence>